<evidence type="ECO:0000256" key="2">
    <source>
        <dbReference type="ARBA" id="ARBA00022448"/>
    </source>
</evidence>
<protein>
    <submittedName>
        <fullName evidence="9">Uncharacterized protein</fullName>
    </submittedName>
</protein>
<dbReference type="SUPFAM" id="SSF81324">
    <property type="entry name" value="Voltage-gated potassium channels"/>
    <property type="match status" value="1"/>
</dbReference>
<keyword evidence="5" id="KW-0406">Ion transport</keyword>
<evidence type="ECO:0000313" key="9">
    <source>
        <dbReference type="EMBL" id="KAL1121939.1"/>
    </source>
</evidence>
<keyword evidence="4 8" id="KW-1133">Transmembrane helix</keyword>
<dbReference type="GO" id="GO:0016020">
    <property type="term" value="C:membrane"/>
    <property type="evidence" value="ECO:0007669"/>
    <property type="project" value="UniProtKB-SubCell"/>
</dbReference>
<keyword evidence="3 8" id="KW-0812">Transmembrane</keyword>
<keyword evidence="7" id="KW-0407">Ion channel</keyword>
<gene>
    <name evidence="9" type="ORF">AAG570_003347</name>
</gene>
<evidence type="ECO:0000313" key="10">
    <source>
        <dbReference type="Proteomes" id="UP001558652"/>
    </source>
</evidence>
<keyword evidence="10" id="KW-1185">Reference proteome</keyword>
<dbReference type="InterPro" id="IPR027359">
    <property type="entry name" value="Volt_channel_dom_sf"/>
</dbReference>
<comment type="subcellular location">
    <subcellularLocation>
        <location evidence="1">Membrane</location>
        <topology evidence="1">Multi-pass membrane protein</topology>
    </subcellularLocation>
</comment>
<sequence length="132" mass="14603">MSLKRKSHPSADQLSKTLISLIRPFFTLDMVVGVMSVFFICVSVLSFALKTHPEMRVPTADPPPPNVTSDKLRTDPHVAFFYIEVACNAWFTFELAVRSIVITQVLGTLSLSTTHGRAQNPSKVSSHELMGN</sequence>
<dbReference type="AlphaFoldDB" id="A0ABD0Y5M0"/>
<dbReference type="PANTHER" id="PTHR11537:SF252">
    <property type="entry name" value="POTASSIUM VOLTAGE-GATED CHANNEL PROTEIN SHAW"/>
    <property type="match status" value="1"/>
</dbReference>
<evidence type="ECO:0000256" key="1">
    <source>
        <dbReference type="ARBA" id="ARBA00004141"/>
    </source>
</evidence>
<evidence type="ECO:0000256" key="5">
    <source>
        <dbReference type="ARBA" id="ARBA00023065"/>
    </source>
</evidence>
<evidence type="ECO:0000256" key="3">
    <source>
        <dbReference type="ARBA" id="ARBA00022692"/>
    </source>
</evidence>
<keyword evidence="6 8" id="KW-0472">Membrane</keyword>
<dbReference type="Gene3D" id="1.20.120.350">
    <property type="entry name" value="Voltage-gated potassium channels. Chain C"/>
    <property type="match status" value="1"/>
</dbReference>
<dbReference type="GO" id="GO:0034220">
    <property type="term" value="P:monoatomic ion transmembrane transport"/>
    <property type="evidence" value="ECO:0007669"/>
    <property type="project" value="UniProtKB-KW"/>
</dbReference>
<dbReference type="InterPro" id="IPR028325">
    <property type="entry name" value="VG_K_chnl"/>
</dbReference>
<evidence type="ECO:0000256" key="7">
    <source>
        <dbReference type="ARBA" id="ARBA00023303"/>
    </source>
</evidence>
<name>A0ABD0Y5M0_9HEMI</name>
<accession>A0ABD0Y5M0</accession>
<dbReference type="PANTHER" id="PTHR11537">
    <property type="entry name" value="VOLTAGE-GATED POTASSIUM CHANNEL"/>
    <property type="match status" value="1"/>
</dbReference>
<proteinExistence type="predicted"/>
<organism evidence="9 10">
    <name type="scientific">Ranatra chinensis</name>
    <dbReference type="NCBI Taxonomy" id="642074"/>
    <lineage>
        <taxon>Eukaryota</taxon>
        <taxon>Metazoa</taxon>
        <taxon>Ecdysozoa</taxon>
        <taxon>Arthropoda</taxon>
        <taxon>Hexapoda</taxon>
        <taxon>Insecta</taxon>
        <taxon>Pterygota</taxon>
        <taxon>Neoptera</taxon>
        <taxon>Paraneoptera</taxon>
        <taxon>Hemiptera</taxon>
        <taxon>Heteroptera</taxon>
        <taxon>Panheteroptera</taxon>
        <taxon>Nepomorpha</taxon>
        <taxon>Nepidae</taxon>
        <taxon>Ranatrinae</taxon>
        <taxon>Ranatra</taxon>
    </lineage>
</organism>
<keyword evidence="2" id="KW-0813">Transport</keyword>
<evidence type="ECO:0000256" key="6">
    <source>
        <dbReference type="ARBA" id="ARBA00023136"/>
    </source>
</evidence>
<evidence type="ECO:0000256" key="8">
    <source>
        <dbReference type="SAM" id="Phobius"/>
    </source>
</evidence>
<reference evidence="9 10" key="1">
    <citation type="submission" date="2024-07" db="EMBL/GenBank/DDBJ databases">
        <title>Chromosome-level genome assembly of the water stick insect Ranatra chinensis (Heteroptera: Nepidae).</title>
        <authorList>
            <person name="Liu X."/>
        </authorList>
    </citation>
    <scope>NUCLEOTIDE SEQUENCE [LARGE SCALE GENOMIC DNA]</scope>
    <source>
        <strain evidence="9">Cailab_2021Rc</strain>
        <tissue evidence="9">Muscle</tissue>
    </source>
</reference>
<dbReference type="PRINTS" id="PR00169">
    <property type="entry name" value="KCHANNEL"/>
</dbReference>
<evidence type="ECO:0000256" key="4">
    <source>
        <dbReference type="ARBA" id="ARBA00022989"/>
    </source>
</evidence>
<feature type="transmembrane region" description="Helical" evidence="8">
    <location>
        <begin position="21"/>
        <end position="49"/>
    </location>
</feature>
<dbReference type="EMBL" id="JBFDAA010000014">
    <property type="protein sequence ID" value="KAL1121939.1"/>
    <property type="molecule type" value="Genomic_DNA"/>
</dbReference>
<dbReference type="Proteomes" id="UP001558652">
    <property type="component" value="Unassembled WGS sequence"/>
</dbReference>
<comment type="caution">
    <text evidence="9">The sequence shown here is derived from an EMBL/GenBank/DDBJ whole genome shotgun (WGS) entry which is preliminary data.</text>
</comment>